<protein>
    <submittedName>
        <fullName evidence="1">Uncharacterized protein</fullName>
    </submittedName>
</protein>
<reference evidence="1" key="1">
    <citation type="submission" date="2020-09" db="EMBL/GenBank/DDBJ databases">
        <title>Genome sequence of Vibrio parahaemolyticus isolates.</title>
        <authorList>
            <person name="Hammerl J.A."/>
            <person name="Strauch E."/>
        </authorList>
    </citation>
    <scope>NUCLEOTIDE SEQUENCE</scope>
    <source>
        <strain evidence="1">17-VB00146</strain>
    </source>
</reference>
<dbReference type="Proteomes" id="UP000726777">
    <property type="component" value="Unassembled WGS sequence"/>
</dbReference>
<accession>A0A9Q3YLF9</accession>
<dbReference type="EMBL" id="JACVHL010000006">
    <property type="protein sequence ID" value="MCC3805020.1"/>
    <property type="molecule type" value="Genomic_DNA"/>
</dbReference>
<sequence>MDNNHFKELIESLKDLTPTQKRYLISRTKMSLDDESGMLNPQDLLTREELEALLSSTSTTDNK</sequence>
<name>A0A9Q3YLF9_VIBPH</name>
<evidence type="ECO:0000313" key="2">
    <source>
        <dbReference type="Proteomes" id="UP000726777"/>
    </source>
</evidence>
<gene>
    <name evidence="1" type="ORF">IB292_08215</name>
</gene>
<proteinExistence type="predicted"/>
<dbReference type="RefSeq" id="WP_068864520.1">
    <property type="nucleotide sequence ID" value="NZ_CP064042.1"/>
</dbReference>
<comment type="caution">
    <text evidence="1">The sequence shown here is derived from an EMBL/GenBank/DDBJ whole genome shotgun (WGS) entry which is preliminary data.</text>
</comment>
<organism evidence="1 2">
    <name type="scientific">Vibrio parahaemolyticus</name>
    <dbReference type="NCBI Taxonomy" id="670"/>
    <lineage>
        <taxon>Bacteria</taxon>
        <taxon>Pseudomonadati</taxon>
        <taxon>Pseudomonadota</taxon>
        <taxon>Gammaproteobacteria</taxon>
        <taxon>Vibrionales</taxon>
        <taxon>Vibrionaceae</taxon>
        <taxon>Vibrio</taxon>
    </lineage>
</organism>
<dbReference type="AlphaFoldDB" id="A0A9Q3YLF9"/>
<evidence type="ECO:0000313" key="1">
    <source>
        <dbReference type="EMBL" id="MCC3805020.1"/>
    </source>
</evidence>